<dbReference type="Proteomes" id="UP000789570">
    <property type="component" value="Unassembled WGS sequence"/>
</dbReference>
<dbReference type="EMBL" id="CAJVPQ010009497">
    <property type="protein sequence ID" value="CAG8715826.1"/>
    <property type="molecule type" value="Genomic_DNA"/>
</dbReference>
<gene>
    <name evidence="2" type="ORF">FCALED_LOCUS14151</name>
</gene>
<reference evidence="2" key="1">
    <citation type="submission" date="2021-06" db="EMBL/GenBank/DDBJ databases">
        <authorList>
            <person name="Kallberg Y."/>
            <person name="Tangrot J."/>
            <person name="Rosling A."/>
        </authorList>
    </citation>
    <scope>NUCLEOTIDE SEQUENCE</scope>
    <source>
        <strain evidence="2">UK204</strain>
    </source>
</reference>
<keyword evidence="3" id="KW-1185">Reference proteome</keyword>
<comment type="caution">
    <text evidence="2">The sequence shown here is derived from an EMBL/GenBank/DDBJ whole genome shotgun (WGS) entry which is preliminary data.</text>
</comment>
<accession>A0A9N9I141</accession>
<dbReference type="AlphaFoldDB" id="A0A9N9I141"/>
<name>A0A9N9I141_9GLOM</name>
<feature type="compositionally biased region" description="Basic and acidic residues" evidence="1">
    <location>
        <begin position="43"/>
        <end position="60"/>
    </location>
</feature>
<evidence type="ECO:0000256" key="1">
    <source>
        <dbReference type="SAM" id="MobiDB-lite"/>
    </source>
</evidence>
<organism evidence="2 3">
    <name type="scientific">Funneliformis caledonium</name>
    <dbReference type="NCBI Taxonomy" id="1117310"/>
    <lineage>
        <taxon>Eukaryota</taxon>
        <taxon>Fungi</taxon>
        <taxon>Fungi incertae sedis</taxon>
        <taxon>Mucoromycota</taxon>
        <taxon>Glomeromycotina</taxon>
        <taxon>Glomeromycetes</taxon>
        <taxon>Glomerales</taxon>
        <taxon>Glomeraceae</taxon>
        <taxon>Funneliformis</taxon>
    </lineage>
</organism>
<sequence length="66" mass="7214">MSDSPSPYIASNSSSTRFLRDDEISQHSSITIEPARKSIIINEDSKSTSRGSEATREVVAKKSLTL</sequence>
<feature type="region of interest" description="Disordered" evidence="1">
    <location>
        <begin position="42"/>
        <end position="66"/>
    </location>
</feature>
<proteinExistence type="predicted"/>
<protein>
    <submittedName>
        <fullName evidence="2">7687_t:CDS:1</fullName>
    </submittedName>
</protein>
<evidence type="ECO:0000313" key="3">
    <source>
        <dbReference type="Proteomes" id="UP000789570"/>
    </source>
</evidence>
<evidence type="ECO:0000313" key="2">
    <source>
        <dbReference type="EMBL" id="CAG8715826.1"/>
    </source>
</evidence>
<feature type="region of interest" description="Disordered" evidence="1">
    <location>
        <begin position="1"/>
        <end position="22"/>
    </location>
</feature>
<feature type="compositionally biased region" description="Low complexity" evidence="1">
    <location>
        <begin position="1"/>
        <end position="15"/>
    </location>
</feature>